<comment type="caution">
    <text evidence="1">The sequence shown here is derived from an EMBL/GenBank/DDBJ whole genome shotgun (WGS) entry which is preliminary data.</text>
</comment>
<name>A0ACA9YAN8_9ASCO</name>
<evidence type="ECO:0000313" key="2">
    <source>
        <dbReference type="Proteomes" id="UP001152531"/>
    </source>
</evidence>
<protein>
    <submittedName>
        <fullName evidence="1">Glutathione hydrolase proenzyme 2</fullName>
    </submittedName>
</protein>
<keyword evidence="2" id="KW-1185">Reference proteome</keyword>
<reference evidence="1" key="1">
    <citation type="submission" date="2022-06" db="EMBL/GenBank/DDBJ databases">
        <authorList>
            <person name="Legras J.-L."/>
            <person name="Devillers H."/>
            <person name="Grondin C."/>
        </authorList>
    </citation>
    <scope>NUCLEOTIDE SEQUENCE</scope>
    <source>
        <strain evidence="1">CLIB 1444</strain>
    </source>
</reference>
<gene>
    <name evidence="1" type="ORF">CLIB1444_08S02608</name>
</gene>
<accession>A0ACA9YAN8</accession>
<keyword evidence="1" id="KW-0378">Hydrolase</keyword>
<dbReference type="Proteomes" id="UP001152531">
    <property type="component" value="Unassembled WGS sequence"/>
</dbReference>
<evidence type="ECO:0000313" key="1">
    <source>
        <dbReference type="EMBL" id="CAH6722132.1"/>
    </source>
</evidence>
<dbReference type="EMBL" id="CALSDN010000008">
    <property type="protein sequence ID" value="CAH6722132.1"/>
    <property type="molecule type" value="Genomic_DNA"/>
</dbReference>
<organism evidence="1 2">
    <name type="scientific">[Candida] jaroonii</name>
    <dbReference type="NCBI Taxonomy" id="467808"/>
    <lineage>
        <taxon>Eukaryota</taxon>
        <taxon>Fungi</taxon>
        <taxon>Dikarya</taxon>
        <taxon>Ascomycota</taxon>
        <taxon>Saccharomycotina</taxon>
        <taxon>Pichiomycetes</taxon>
        <taxon>Debaryomycetaceae</taxon>
        <taxon>Yamadazyma</taxon>
    </lineage>
</organism>
<proteinExistence type="predicted"/>
<sequence>MSSDFMKFKSRRSTVYSSKGIVASTQPLANNAGLIILNKGGNCVDAAIAVAAALCLTEPQSTGIGGDCFALYYKNDTKEVLGLNGCGRAAKNLSIQDVWDALNDGQPMARIPQDSIFSVVVPGAIGGWYDSYKQWGSGKVTFEEILQPAIDLAENGYPVCELAARGWRNSKKKILKQNPEMDPKDIPVLINGEGPNEGDFVTNEPIAEALKLIASKGKSGYYEGSVAEAIIKRTDSKGHKMTLEDLSTHTSTFVEPIKFEFQEKTIWEIPPNGQGLVALVALGVIQELHKSGVIDLYKIEHNSFEYWHLVIECCKIGFYEGNDSIADPEFEQIPVEKILSSEYLQQRSKLFSKNKVLSGKDFGVPIPDPKFKTDTTYFTVSDSNGDACSFINSVYEGFGSGIVVPEYGFCLHNRGANFNLTPGATNCLEGGKRPYHTIIPSMITNKDGSLYASFGNMGGYMQPVGHVLHVLNMVIFGHTPQQSIDSPRVCLEADVTCPDTGLGGDGPVSTTRTFVLLEDGIDPKVVQQLTELGHATKVLTDYDRQTFGRAQIIKNVSKGGKLVYAGGSEIRGDGAAIAL</sequence>